<protein>
    <recommendedName>
        <fullName evidence="2">GST C-terminal domain-containing protein</fullName>
    </recommendedName>
</protein>
<accession>A0A3S7V008</accession>
<evidence type="ECO:0000256" key="1">
    <source>
        <dbReference type="SAM" id="MobiDB-lite"/>
    </source>
</evidence>
<evidence type="ECO:0000259" key="2">
    <source>
        <dbReference type="PROSITE" id="PS50405"/>
    </source>
</evidence>
<sequence>MSKLGPNVEPAARVDSLPEPCRSPAPGFDAVELLPRAVDRSVAFVSGAAFDADAADVCTLLTLLDTHLAQRPYMAGERLTMADIPIACEMHRWWGLPLEHPEHPHLRRWYEGLRQSPAARGALDVPLS</sequence>
<dbReference type="AlphaFoldDB" id="A0A3S7V008"/>
<dbReference type="PROSITE" id="PS50405">
    <property type="entry name" value="GST_CTER"/>
    <property type="match status" value="1"/>
</dbReference>
<dbReference type="InterPro" id="IPR010987">
    <property type="entry name" value="Glutathione-S-Trfase_C-like"/>
</dbReference>
<dbReference type="SUPFAM" id="SSF47616">
    <property type="entry name" value="GST C-terminal domain-like"/>
    <property type="match status" value="1"/>
</dbReference>
<reference evidence="3" key="1">
    <citation type="journal article" date="2018" name="J. Ind. Microbiol. Biotechnol.">
        <title>Genome mining reveals uncommon alkylpyrones as type III PKS products from myxobacteria.</title>
        <authorList>
            <person name="Hug J.J."/>
            <person name="Panter F."/>
            <person name="Krug D."/>
            <person name="Muller R."/>
        </authorList>
    </citation>
    <scope>NUCLEOTIDE SEQUENCE</scope>
    <source>
        <strain evidence="3">So ce1128</strain>
    </source>
</reference>
<organism evidence="3">
    <name type="scientific">Sorangium cellulosum</name>
    <name type="common">Polyangium cellulosum</name>
    <dbReference type="NCBI Taxonomy" id="56"/>
    <lineage>
        <taxon>Bacteria</taxon>
        <taxon>Pseudomonadati</taxon>
        <taxon>Myxococcota</taxon>
        <taxon>Polyangia</taxon>
        <taxon>Polyangiales</taxon>
        <taxon>Polyangiaceae</taxon>
        <taxon>Sorangium</taxon>
    </lineage>
</organism>
<feature type="domain" description="GST C-terminal" evidence="2">
    <location>
        <begin position="1"/>
        <end position="128"/>
    </location>
</feature>
<dbReference type="EMBL" id="MH908921">
    <property type="protein sequence ID" value="AYM54341.1"/>
    <property type="molecule type" value="Genomic_DNA"/>
</dbReference>
<dbReference type="Pfam" id="PF13410">
    <property type="entry name" value="GST_C_2"/>
    <property type="match status" value="1"/>
</dbReference>
<proteinExistence type="predicted"/>
<feature type="region of interest" description="Disordered" evidence="1">
    <location>
        <begin position="1"/>
        <end position="20"/>
    </location>
</feature>
<name>A0A3S7V008_SORCE</name>
<dbReference type="Gene3D" id="1.20.1050.10">
    <property type="match status" value="1"/>
</dbReference>
<evidence type="ECO:0000313" key="3">
    <source>
        <dbReference type="EMBL" id="AYM54341.1"/>
    </source>
</evidence>
<dbReference type="InterPro" id="IPR036282">
    <property type="entry name" value="Glutathione-S-Trfase_C_sf"/>
</dbReference>